<evidence type="ECO:0000256" key="7">
    <source>
        <dbReference type="ARBA" id="ARBA00022741"/>
    </source>
</evidence>
<keyword evidence="8" id="KW-0460">Magnesium</keyword>
<dbReference type="GO" id="GO:0001680">
    <property type="term" value="P:tRNA 3'-terminal CCA addition"/>
    <property type="evidence" value="ECO:0007669"/>
    <property type="project" value="UniProtKB-ARBA"/>
</dbReference>
<evidence type="ECO:0000256" key="6">
    <source>
        <dbReference type="ARBA" id="ARBA00022723"/>
    </source>
</evidence>
<keyword evidence="3 9" id="KW-0808">Transferase</keyword>
<evidence type="ECO:0000256" key="2">
    <source>
        <dbReference type="ARBA" id="ARBA00007265"/>
    </source>
</evidence>
<dbReference type="GO" id="GO:0016779">
    <property type="term" value="F:nucleotidyltransferase activity"/>
    <property type="evidence" value="ECO:0007669"/>
    <property type="project" value="UniProtKB-KW"/>
</dbReference>
<evidence type="ECO:0000256" key="3">
    <source>
        <dbReference type="ARBA" id="ARBA00022679"/>
    </source>
</evidence>
<dbReference type="SUPFAM" id="SSF81301">
    <property type="entry name" value="Nucleotidyltransferase"/>
    <property type="match status" value="1"/>
</dbReference>
<evidence type="ECO:0000259" key="11">
    <source>
        <dbReference type="Pfam" id="PF12627"/>
    </source>
</evidence>
<dbReference type="Gene3D" id="1.10.3090.10">
    <property type="entry name" value="cca-adding enzyme, domain 2"/>
    <property type="match status" value="1"/>
</dbReference>
<reference evidence="12 13" key="1">
    <citation type="journal article" date="2024" name="bioRxiv">
        <title>A reference genome for Trichogramma kaykai: A tiny desert-dwelling parasitoid wasp with competing sex-ratio distorters.</title>
        <authorList>
            <person name="Culotta J."/>
            <person name="Lindsey A.R."/>
        </authorList>
    </citation>
    <scope>NUCLEOTIDE SEQUENCE [LARGE SCALE GENOMIC DNA]</scope>
    <source>
        <strain evidence="12 13">KSX58</strain>
    </source>
</reference>
<keyword evidence="4" id="KW-0819">tRNA processing</keyword>
<evidence type="ECO:0000256" key="4">
    <source>
        <dbReference type="ARBA" id="ARBA00022694"/>
    </source>
</evidence>
<keyword evidence="13" id="KW-1185">Reference proteome</keyword>
<gene>
    <name evidence="12" type="ORF">TKK_007756</name>
</gene>
<dbReference type="InterPro" id="IPR043519">
    <property type="entry name" value="NT_sf"/>
</dbReference>
<dbReference type="Pfam" id="PF01743">
    <property type="entry name" value="PolyA_pol"/>
    <property type="match status" value="1"/>
</dbReference>
<dbReference type="CDD" id="cd05398">
    <property type="entry name" value="NT_ClassII-CCAase"/>
    <property type="match status" value="1"/>
</dbReference>
<proteinExistence type="inferred from homology"/>
<keyword evidence="5" id="KW-0548">Nucleotidyltransferase</keyword>
<evidence type="ECO:0000259" key="10">
    <source>
        <dbReference type="Pfam" id="PF01743"/>
    </source>
</evidence>
<feature type="domain" description="Poly A polymerase head" evidence="10">
    <location>
        <begin position="82"/>
        <end position="204"/>
    </location>
</feature>
<evidence type="ECO:0000256" key="1">
    <source>
        <dbReference type="ARBA" id="ARBA00001946"/>
    </source>
</evidence>
<dbReference type="Gene3D" id="3.30.460.10">
    <property type="entry name" value="Beta Polymerase, domain 2"/>
    <property type="match status" value="1"/>
</dbReference>
<organism evidence="12 13">
    <name type="scientific">Trichogramma kaykai</name>
    <dbReference type="NCBI Taxonomy" id="54128"/>
    <lineage>
        <taxon>Eukaryota</taxon>
        <taxon>Metazoa</taxon>
        <taxon>Ecdysozoa</taxon>
        <taxon>Arthropoda</taxon>
        <taxon>Hexapoda</taxon>
        <taxon>Insecta</taxon>
        <taxon>Pterygota</taxon>
        <taxon>Neoptera</taxon>
        <taxon>Endopterygota</taxon>
        <taxon>Hymenoptera</taxon>
        <taxon>Apocrita</taxon>
        <taxon>Proctotrupomorpha</taxon>
        <taxon>Chalcidoidea</taxon>
        <taxon>Trichogrammatidae</taxon>
        <taxon>Trichogramma</taxon>
    </lineage>
</organism>
<keyword evidence="6" id="KW-0479">Metal-binding</keyword>
<dbReference type="EMBL" id="JBJJXI010000059">
    <property type="protein sequence ID" value="KAL3398621.1"/>
    <property type="molecule type" value="Genomic_DNA"/>
</dbReference>
<dbReference type="SUPFAM" id="SSF81891">
    <property type="entry name" value="Poly A polymerase C-terminal region-like"/>
    <property type="match status" value="1"/>
</dbReference>
<dbReference type="PANTHER" id="PTHR46173:SF1">
    <property type="entry name" value="CCA TRNA NUCLEOTIDYLTRANSFERASE 1, MITOCHONDRIAL"/>
    <property type="match status" value="1"/>
</dbReference>
<sequence>MLIVKTFIKQFELFNKCNTISVGKRFVAHNKWLKRKMNSEKLPPHRSNPIIKTLDTPEFRSIFNQELNDLVALFKKYNYEIRIAGGAVRDIVSGMNPKDLDFATTATPDQMKEMFTKEEIRMINTNGERHGTVTSRINDKENFEVTTLRIDVATDGRHADVEFTTDWLLDSSRRDLTINSMFLDFDGNIYDYFYGYDDLLKKRVAFVGEPAQRITEDYLRIFRYFRFYGRISETPDNHDEPTIQAIKDNIDGLERISGERIWSEWSKILSGNFHKELTRKIIECGCGKYMGLPQKLNLQHFDEVCERAQENNIKLKPASLVAALLHTQEEVMDAFARLKFTNYDRNLAVFIVSNRDIVLNKNPLKPYQSLVLKTIGKTSDAREYCCELLKYKGSLDLLQEFEKWNVQFPINGKMVMPYVNQNHKIIGDIIQSLKDVWLDSDCKMPAEELKTYIPNIATKALSEWEEKREKLQKLRKNQKKNNSK</sequence>
<dbReference type="GO" id="GO:0000166">
    <property type="term" value="F:nucleotide binding"/>
    <property type="evidence" value="ECO:0007669"/>
    <property type="project" value="UniProtKB-KW"/>
</dbReference>
<comment type="caution">
    <text evidence="12">The sequence shown here is derived from an EMBL/GenBank/DDBJ whole genome shotgun (WGS) entry which is preliminary data.</text>
</comment>
<comment type="cofactor">
    <cofactor evidence="1">
        <name>Mg(2+)</name>
        <dbReference type="ChEBI" id="CHEBI:18420"/>
    </cofactor>
</comment>
<accession>A0ABD2X1H5</accession>
<evidence type="ECO:0000313" key="12">
    <source>
        <dbReference type="EMBL" id="KAL3398621.1"/>
    </source>
</evidence>
<name>A0ABD2X1H5_9HYME</name>
<keyword evidence="9" id="KW-0694">RNA-binding</keyword>
<dbReference type="AlphaFoldDB" id="A0ABD2X1H5"/>
<dbReference type="Pfam" id="PF12627">
    <property type="entry name" value="PolyA_pol_RNAbd"/>
    <property type="match status" value="1"/>
</dbReference>
<dbReference type="Proteomes" id="UP001627154">
    <property type="component" value="Unassembled WGS sequence"/>
</dbReference>
<feature type="domain" description="tRNA nucleotidyltransferase/poly(A) polymerase RNA and SrmB- binding" evidence="11">
    <location>
        <begin position="239"/>
        <end position="285"/>
    </location>
</feature>
<keyword evidence="7" id="KW-0547">Nucleotide-binding</keyword>
<evidence type="ECO:0000313" key="13">
    <source>
        <dbReference type="Proteomes" id="UP001627154"/>
    </source>
</evidence>
<dbReference type="InterPro" id="IPR002646">
    <property type="entry name" value="PolA_pol_head_dom"/>
</dbReference>
<dbReference type="GO" id="GO:0046872">
    <property type="term" value="F:metal ion binding"/>
    <property type="evidence" value="ECO:0007669"/>
    <property type="project" value="UniProtKB-KW"/>
</dbReference>
<evidence type="ECO:0000256" key="8">
    <source>
        <dbReference type="ARBA" id="ARBA00022842"/>
    </source>
</evidence>
<evidence type="ECO:0008006" key="14">
    <source>
        <dbReference type="Google" id="ProtNLM"/>
    </source>
</evidence>
<dbReference type="PANTHER" id="PTHR46173">
    <property type="entry name" value="CCA TRNA NUCLEOTIDYLTRANSFERASE 1, MITOCHONDRIAL"/>
    <property type="match status" value="1"/>
</dbReference>
<comment type="similarity">
    <text evidence="2 9">Belongs to the tRNA nucleotidyltransferase/poly(A) polymerase family.</text>
</comment>
<protein>
    <recommendedName>
        <fullName evidence="14">Poly A polymerase head domain-containing protein</fullName>
    </recommendedName>
</protein>
<dbReference type="InterPro" id="IPR032828">
    <property type="entry name" value="PolyA_RNA-bd"/>
</dbReference>
<evidence type="ECO:0000256" key="5">
    <source>
        <dbReference type="ARBA" id="ARBA00022695"/>
    </source>
</evidence>
<dbReference type="InterPro" id="IPR050264">
    <property type="entry name" value="Bact_CCA-adding_enz_type3_sf"/>
</dbReference>
<evidence type="ECO:0000256" key="9">
    <source>
        <dbReference type="RuleBase" id="RU003953"/>
    </source>
</evidence>
<dbReference type="GO" id="GO:0003723">
    <property type="term" value="F:RNA binding"/>
    <property type="evidence" value="ECO:0007669"/>
    <property type="project" value="UniProtKB-KW"/>
</dbReference>